<gene>
    <name evidence="3" type="ORF">OXX778_LOCUS6559</name>
</gene>
<reference evidence="3" key="1">
    <citation type="submission" date="2021-02" db="EMBL/GenBank/DDBJ databases">
        <authorList>
            <person name="Nowell W R."/>
        </authorList>
    </citation>
    <scope>NUCLEOTIDE SEQUENCE</scope>
    <source>
        <strain evidence="3">Ploen Becks lab</strain>
    </source>
</reference>
<dbReference type="InterPro" id="IPR032151">
    <property type="entry name" value="CFAP61_N"/>
</dbReference>
<protein>
    <recommendedName>
        <fullName evidence="5">Cilia- and flagella-associated protein 61 N-terminal domain-containing protein</fullName>
    </recommendedName>
</protein>
<comment type="caution">
    <text evidence="3">The sequence shown here is derived from an EMBL/GenBank/DDBJ whole genome shotgun (WGS) entry which is preliminary data.</text>
</comment>
<dbReference type="Proteomes" id="UP000663879">
    <property type="component" value="Unassembled WGS sequence"/>
</dbReference>
<dbReference type="PANTHER" id="PTHR21178:SF8">
    <property type="entry name" value="CILIA- AND FLAGELLA-ASSOCIATED PROTEIN 61"/>
    <property type="match status" value="1"/>
</dbReference>
<evidence type="ECO:0008006" key="5">
    <source>
        <dbReference type="Google" id="ProtNLM"/>
    </source>
</evidence>
<dbReference type="EMBL" id="CAJNOC010000785">
    <property type="protein sequence ID" value="CAF0802788.1"/>
    <property type="molecule type" value="Genomic_DNA"/>
</dbReference>
<evidence type="ECO:0000259" key="1">
    <source>
        <dbReference type="Pfam" id="PF16092"/>
    </source>
</evidence>
<accession>A0A813SUX0</accession>
<dbReference type="Pfam" id="PF16092">
    <property type="entry name" value="CFAP61_N"/>
    <property type="match status" value="2"/>
</dbReference>
<feature type="domain" description="Cilia- and flagella-associated protein 61 N-terminal" evidence="1">
    <location>
        <begin position="14"/>
        <end position="272"/>
    </location>
</feature>
<organism evidence="3 4">
    <name type="scientific">Brachionus calyciflorus</name>
    <dbReference type="NCBI Taxonomy" id="104777"/>
    <lineage>
        <taxon>Eukaryota</taxon>
        <taxon>Metazoa</taxon>
        <taxon>Spiralia</taxon>
        <taxon>Gnathifera</taxon>
        <taxon>Rotifera</taxon>
        <taxon>Eurotatoria</taxon>
        <taxon>Monogononta</taxon>
        <taxon>Pseudotrocha</taxon>
        <taxon>Ploima</taxon>
        <taxon>Brachionidae</taxon>
        <taxon>Brachionus</taxon>
    </lineage>
</organism>
<dbReference type="Pfam" id="PF23150">
    <property type="entry name" value="CFAP61_dimer"/>
    <property type="match status" value="1"/>
</dbReference>
<dbReference type="InterPro" id="IPR038884">
    <property type="entry name" value="CFAP61"/>
</dbReference>
<keyword evidence="4" id="KW-1185">Reference proteome</keyword>
<dbReference type="InterPro" id="IPR056299">
    <property type="entry name" value="CFAP61_dimer"/>
</dbReference>
<sequence length="1215" mass="140344">MSNKKLHGSLITTARRTEATDAKEILRYINNHTLELFGPNCKEIGTIHEIIEKSILSITLEDQNTNRVIAQACFNDYPNVYGVNPADWESWLNIRYDASKNTPLNTLFLHFFASQNEFSISCAQEIIKSAFKAVPECHYILLCIPINTVQEPSLASMFNEMKRNNNTDAAKDPKCIVYVTNRENHIPVLHIRDANVHDNDDLIPLFNSCTDLLKATYGDFYVAELIEAQNEQNKCLTAEAEGFGIGFMALTTDVNVELLNECFELRPFHGLCVPHPNDELTPVANSDNYEPVIKHKLSEAGIMDSDELDNEFNTEQSGSNQSEYSSNKEARIQKENYVPKYCGESNAFSIQLFCIEEKYDSRSLDFLPKAFDLFPDKDYCIITLPQNVPEFSLIQNFIRITPRNTNKINQELYLFHRAGLIKSLKVRSALKSGDYESIEKLVHNISSKDSILNDLQSYLKSRKDANGIDIDVYVAEIMNRIVGVAVIRQEDDIEYLRSNFNIENFIMFNHHKRDQHGHINHLALIPIFSFLTKYFIREILRKSSKTCLYYPIYPEYAPSDISERYSLITAMNYMVPVPRRKQIDYNFSKLGVNAPSDLVLKSRHNYSMPCALNMINRKLLLEPKLVVNLRIVVVGASVVGLSFLEKLIFSPHLRFNNLTLVSTTGAPGTLPPDSLRDQMNLKSMNYDSEDYAALSLRSWVNIITGKMTWIDRRRKHIVINGHTQLPYDHLILCTGEQYYHLAPLDLKVYNPYTKQDIKSSPSRPLFDEPPENMFVLNSEVEAENVLQFMEKYKIEQMKESVVVYGLDLNALCAIQTLIQYGISPSRFIVVCDKNSLNEMNNPYVIEKVMNALAELDIKVYENYQMLNWNGNKWTSGDLVRSISFKKSPTQNDSGSVYLDVQCCMILCYYKKDVDYITFTAVNKCHLVYDGRLVIDNDFHTNDSCIRAAGKMTKFKRSYYVDTWSHACFNQKEIGQDLAYRILKLVDPLLINDEPEPNYKSDSHRLANNDPSDNVLIQLYKKPNVYYAILPGGLYYLHVTKPGLTVTYKEEAQENDELVTNTENGYFRIHLNKHKCVQTITCLSKKKFNASNYIKLYGFHEQYLNRLLTKFNQRNIKDFYVYFNDNWTHALYHDRFDDLTQEIRDISINPNNGIKSVYDLLNEFVDKDLILTKDQREKIIEHFRNSGTRSLVEKRLLSYLNYNYSNLPMYAKPDMV</sequence>
<proteinExistence type="predicted"/>
<evidence type="ECO:0000313" key="3">
    <source>
        <dbReference type="EMBL" id="CAF0802788.1"/>
    </source>
</evidence>
<dbReference type="SUPFAM" id="SSF51905">
    <property type="entry name" value="FAD/NAD(P)-binding domain"/>
    <property type="match status" value="1"/>
</dbReference>
<dbReference type="PANTHER" id="PTHR21178">
    <property type="entry name" value="CILIA- AND FLAGELLA-ASSOCIATED PROTEIN 61"/>
    <property type="match status" value="1"/>
</dbReference>
<dbReference type="Gene3D" id="3.50.50.60">
    <property type="entry name" value="FAD/NAD(P)-binding domain"/>
    <property type="match status" value="2"/>
</dbReference>
<name>A0A813SUX0_9BILA</name>
<dbReference type="AlphaFoldDB" id="A0A813SUX0"/>
<feature type="domain" description="CFAP61 dimerisation" evidence="2">
    <location>
        <begin position="1018"/>
        <end position="1130"/>
    </location>
</feature>
<dbReference type="OrthoDB" id="382863at2759"/>
<feature type="domain" description="Cilia- and flagella-associated protein 61 N-terminal" evidence="1">
    <location>
        <begin position="336"/>
        <end position="505"/>
    </location>
</feature>
<dbReference type="InterPro" id="IPR036188">
    <property type="entry name" value="FAD/NAD-bd_sf"/>
</dbReference>
<evidence type="ECO:0000259" key="2">
    <source>
        <dbReference type="Pfam" id="PF23150"/>
    </source>
</evidence>
<evidence type="ECO:0000313" key="4">
    <source>
        <dbReference type="Proteomes" id="UP000663879"/>
    </source>
</evidence>